<dbReference type="KEGG" id="pfd:PFDG_02594"/>
<gene>
    <name evidence="1" type="ORF">PFDG_02594</name>
</gene>
<reference evidence="2" key="2">
    <citation type="submission" date="2006-09" db="EMBL/GenBank/DDBJ databases">
        <title>The genome sequence of Plasmodium falciparum Dd2.</title>
        <authorList>
            <consortium name="The Broad Institute Genome Sequencing Platform"/>
            <person name="Birren B."/>
            <person name="Lander E."/>
            <person name="Galagan J."/>
            <person name="Nusbaum C."/>
            <person name="Devon K."/>
            <person name="Henn M."/>
            <person name="Jaffe D."/>
            <person name="Butler J."/>
            <person name="Alvarez P."/>
            <person name="Gnerre S."/>
            <person name="Grabherr M."/>
            <person name="Kleber M."/>
            <person name="Mauceli E."/>
            <person name="Brockman W."/>
            <person name="MacCallum I.A."/>
            <person name="Rounsley S."/>
            <person name="Young S."/>
            <person name="LaButti K."/>
            <person name="Pushparaj V."/>
            <person name="DeCaprio D."/>
            <person name="Crawford M."/>
            <person name="Koehrsen M."/>
            <person name="Engels R."/>
            <person name="Montgomery P."/>
            <person name="Pearson M."/>
            <person name="Howarth C."/>
            <person name="Larson L."/>
            <person name="Luoma S."/>
            <person name="White J."/>
            <person name="Kodira C."/>
            <person name="Zeng Q."/>
            <person name="O'Leary S."/>
            <person name="Yandava C."/>
            <person name="Alvarado L."/>
            <person name="Wirth D."/>
            <person name="Volkman S."/>
            <person name="Hartl D."/>
        </authorList>
    </citation>
    <scope>NUCLEOTIDE SEQUENCE [LARGE SCALE GENOMIC DNA]</scope>
</reference>
<organism evidence="1 2">
    <name type="scientific">Plasmodium falciparum (isolate Dd2)</name>
    <dbReference type="NCBI Taxonomy" id="57267"/>
    <lineage>
        <taxon>Eukaryota</taxon>
        <taxon>Sar</taxon>
        <taxon>Alveolata</taxon>
        <taxon>Apicomplexa</taxon>
        <taxon>Aconoidasida</taxon>
        <taxon>Haemosporida</taxon>
        <taxon>Plasmodiidae</taxon>
        <taxon>Plasmodium</taxon>
        <taxon>Plasmodium (Laverania)</taxon>
    </lineage>
</organism>
<dbReference type="Proteomes" id="UP000054282">
    <property type="component" value="Unassembled WGS sequence"/>
</dbReference>
<sequence length="120" mass="14994">MRHKVRYDNFIDLRKDAEMLNISFVAHPCYYSILDLEESELFNKIVYENFCKVAEKVDIYDKNEYLSVYRRHDRKCRELHMLRRWELLKNTYRYKMPVIFKIRTTLIYIICRRYLLILLI</sequence>
<proteinExistence type="predicted"/>
<name>A0A0L7M265_PLAF4</name>
<dbReference type="EMBL" id="DS016408">
    <property type="protein sequence ID" value="KOB86944.1"/>
    <property type="molecule type" value="Genomic_DNA"/>
</dbReference>
<accession>A0A0L7M265</accession>
<reference evidence="2" key="1">
    <citation type="submission" date="2006-09" db="EMBL/GenBank/DDBJ databases">
        <title>Annotation of Plasmodium falciparum Dd2.</title>
        <authorList>
            <consortium name="The Broad Institute Genome Sequencing Platform"/>
            <person name="Volkman S.K."/>
            <person name="Neafsey D.E."/>
            <person name="Dash A.P."/>
            <person name="Chitnis C.E."/>
            <person name="Hartl D.L."/>
            <person name="Young S.K."/>
            <person name="Zeng Q."/>
            <person name="Koehrsen M."/>
            <person name="Alvarado L."/>
            <person name="Berlin A."/>
            <person name="Borenstein D."/>
            <person name="Chapman S.B."/>
            <person name="Chen Z."/>
            <person name="Engels R."/>
            <person name="Freedman E."/>
            <person name="Gellesch M."/>
            <person name="Goldberg J."/>
            <person name="Griggs A."/>
            <person name="Gujja S."/>
            <person name="Heilman E.R."/>
            <person name="Heiman D.I."/>
            <person name="Howarth C."/>
            <person name="Jen D."/>
            <person name="Larson L."/>
            <person name="Mehta T."/>
            <person name="Neiman D."/>
            <person name="Park D."/>
            <person name="Pearson M."/>
            <person name="Roberts A."/>
            <person name="Saif S."/>
            <person name="Shea T."/>
            <person name="Shenoy N."/>
            <person name="Sisk P."/>
            <person name="Stolte C."/>
            <person name="Sykes S."/>
            <person name="Walk T."/>
            <person name="White J."/>
            <person name="Yandava C."/>
            <person name="Haas B."/>
            <person name="Henn M.R."/>
            <person name="Nusbaum C."/>
            <person name="Birren B."/>
        </authorList>
    </citation>
    <scope>NUCLEOTIDE SEQUENCE [LARGE SCALE GENOMIC DNA]</scope>
</reference>
<evidence type="ECO:0000313" key="2">
    <source>
        <dbReference type="Proteomes" id="UP000054282"/>
    </source>
</evidence>
<evidence type="ECO:0000313" key="1">
    <source>
        <dbReference type="EMBL" id="KOB86944.1"/>
    </source>
</evidence>
<protein>
    <submittedName>
        <fullName evidence="1">Uncharacterized protein</fullName>
    </submittedName>
</protein>
<dbReference type="AlphaFoldDB" id="A0A0L7M265"/>